<dbReference type="GO" id="GO:0008270">
    <property type="term" value="F:zinc ion binding"/>
    <property type="evidence" value="ECO:0007669"/>
    <property type="project" value="UniProtKB-KW"/>
</dbReference>
<feature type="compositionally biased region" description="Acidic residues" evidence="9">
    <location>
        <begin position="10"/>
        <end position="25"/>
    </location>
</feature>
<organism evidence="12 13">
    <name type="scientific">Globisporangium ultimum (strain ATCC 200006 / CBS 805.95 / DAOM BR144)</name>
    <name type="common">Pythium ultimum</name>
    <dbReference type="NCBI Taxonomy" id="431595"/>
    <lineage>
        <taxon>Eukaryota</taxon>
        <taxon>Sar</taxon>
        <taxon>Stramenopiles</taxon>
        <taxon>Oomycota</taxon>
        <taxon>Peronosporomycetes</taxon>
        <taxon>Pythiales</taxon>
        <taxon>Pythiaceae</taxon>
        <taxon>Globisporangium</taxon>
    </lineage>
</organism>
<dbReference type="VEuPathDB" id="FungiDB:PYU1_G008909"/>
<keyword evidence="4" id="KW-0862">Zinc</keyword>
<dbReference type="EMBL" id="GL376599">
    <property type="status" value="NOT_ANNOTATED_CDS"/>
    <property type="molecule type" value="Genomic_DNA"/>
</dbReference>
<dbReference type="InterPro" id="IPR003656">
    <property type="entry name" value="Znf_BED"/>
</dbReference>
<reference evidence="13" key="1">
    <citation type="journal article" date="2010" name="Genome Biol.">
        <title>Genome sequence of the necrotrophic plant pathogen Pythium ultimum reveals original pathogenicity mechanisms and effector repertoire.</title>
        <authorList>
            <person name="Levesque C.A."/>
            <person name="Brouwer H."/>
            <person name="Cano L."/>
            <person name="Hamilton J.P."/>
            <person name="Holt C."/>
            <person name="Huitema E."/>
            <person name="Raffaele S."/>
            <person name="Robideau G.P."/>
            <person name="Thines M."/>
            <person name="Win J."/>
            <person name="Zerillo M.M."/>
            <person name="Beakes G.W."/>
            <person name="Boore J.L."/>
            <person name="Busam D."/>
            <person name="Dumas B."/>
            <person name="Ferriera S."/>
            <person name="Fuerstenberg S.I."/>
            <person name="Gachon C.M."/>
            <person name="Gaulin E."/>
            <person name="Govers F."/>
            <person name="Grenville-Briggs L."/>
            <person name="Horner N."/>
            <person name="Hostetler J."/>
            <person name="Jiang R.H."/>
            <person name="Johnson J."/>
            <person name="Krajaejun T."/>
            <person name="Lin H."/>
            <person name="Meijer H.J."/>
            <person name="Moore B."/>
            <person name="Morris P."/>
            <person name="Phuntmart V."/>
            <person name="Puiu D."/>
            <person name="Shetty J."/>
            <person name="Stajich J.E."/>
            <person name="Tripathy S."/>
            <person name="Wawra S."/>
            <person name="van West P."/>
            <person name="Whitty B.R."/>
            <person name="Coutinho P.M."/>
            <person name="Henrissat B."/>
            <person name="Martin F."/>
            <person name="Thomas P.D."/>
            <person name="Tyler B.M."/>
            <person name="De Vries R.P."/>
            <person name="Kamoun S."/>
            <person name="Yandell M."/>
            <person name="Tisserat N."/>
            <person name="Buell C.R."/>
        </authorList>
    </citation>
    <scope>NUCLEOTIDE SEQUENCE</scope>
    <source>
        <strain evidence="13">DAOM:BR144</strain>
    </source>
</reference>
<feature type="domain" description="BED-type" evidence="10">
    <location>
        <begin position="171"/>
        <end position="212"/>
    </location>
</feature>
<dbReference type="InterPro" id="IPR012337">
    <property type="entry name" value="RNaseH-like_sf"/>
</dbReference>
<keyword evidence="5" id="KW-0805">Transcription regulation</keyword>
<keyword evidence="2" id="KW-0479">Metal-binding</keyword>
<dbReference type="EnsemblProtists" id="PYU1_T008927">
    <property type="protein sequence ID" value="PYU1_T008927"/>
    <property type="gene ID" value="PYU1_G008909"/>
</dbReference>
<dbReference type="GO" id="GO:0046983">
    <property type="term" value="F:protein dimerization activity"/>
    <property type="evidence" value="ECO:0007669"/>
    <property type="project" value="InterPro"/>
</dbReference>
<evidence type="ECO:0000256" key="8">
    <source>
        <dbReference type="ARBA" id="ARBA00023242"/>
    </source>
</evidence>
<dbReference type="GO" id="GO:0003677">
    <property type="term" value="F:DNA binding"/>
    <property type="evidence" value="ECO:0007669"/>
    <property type="project" value="UniProtKB-KW"/>
</dbReference>
<dbReference type="OMA" id="KYPFLAR"/>
<comment type="subcellular location">
    <subcellularLocation>
        <location evidence="1">Nucleus</location>
    </subcellularLocation>
</comment>
<evidence type="ECO:0000256" key="4">
    <source>
        <dbReference type="ARBA" id="ARBA00022833"/>
    </source>
</evidence>
<proteinExistence type="predicted"/>
<dbReference type="InterPro" id="IPR008906">
    <property type="entry name" value="HATC_C_dom"/>
</dbReference>
<evidence type="ECO:0000256" key="2">
    <source>
        <dbReference type="ARBA" id="ARBA00022723"/>
    </source>
</evidence>
<feature type="region of interest" description="Disordered" evidence="9">
    <location>
        <begin position="894"/>
        <end position="921"/>
    </location>
</feature>
<keyword evidence="3" id="KW-0863">Zinc-finger</keyword>
<feature type="region of interest" description="Disordered" evidence="9">
    <location>
        <begin position="216"/>
        <end position="300"/>
    </location>
</feature>
<evidence type="ECO:0000256" key="5">
    <source>
        <dbReference type="ARBA" id="ARBA00023015"/>
    </source>
</evidence>
<dbReference type="SUPFAM" id="SSF53098">
    <property type="entry name" value="Ribonuclease H-like"/>
    <property type="match status" value="1"/>
</dbReference>
<evidence type="ECO:0008006" key="14">
    <source>
        <dbReference type="Google" id="ProtNLM"/>
    </source>
</evidence>
<dbReference type="eggNOG" id="ENOG502RXD8">
    <property type="taxonomic scope" value="Eukaryota"/>
</dbReference>
<evidence type="ECO:0000256" key="6">
    <source>
        <dbReference type="ARBA" id="ARBA00023125"/>
    </source>
</evidence>
<dbReference type="Pfam" id="PF02892">
    <property type="entry name" value="zf-BED"/>
    <property type="match status" value="1"/>
</dbReference>
<dbReference type="InterPro" id="IPR052035">
    <property type="entry name" value="ZnF_BED_domain_contain"/>
</dbReference>
<feature type="compositionally biased region" description="Low complexity" evidence="9">
    <location>
        <begin position="243"/>
        <end position="260"/>
    </location>
</feature>
<sequence length="1063" mass="116992">MEEAGVVVSVEEDSAAALYDTDEPDVENHRNHHHHGDPAAAADAVSVDDGNVGNGVSASDVADMTLEIEGDDMKSHMELLRNGDMDMDGSNGNSASAEGGEGLHDGAQAALPPPETTAPVATASSRTGRRTSNGVSGSRVANGALSGGPSSVSAVYRWYDIEDGFNLKRKEESSIAKCKLCRQQGKLERKACVRFSKSVTSNLWRHLKENHPEVYSKHAGEKKSVQMHHLVGAKKRGRKKKITTATSEAPSSSSGATSMTDLGEDGHVKLLDHHEDQDEGGHSDVTSPLTSRKPPKKQKRNEQFFHEYQLLLSSNGTTHSHQQQALISRQALGSAAAGAQQALVAGNFNPEKVREAMGYLCLYEMLPFDVCSSHAFRNLMLECSGGSGGYLDEANSFAIFGKEIAFGYAKKLATEAKTRVAMQMKIVDFAHLMLSEWRPVASSATFSDASGLAMASTSQNSDASNGSTPKFLALFAVGLDQEFNAFRRCLHVLPIGSHHGETTLELVHDDDMKKALDRVVPCKYMPQVLTVDPPSHNYHTFCSSNKLELLESVSSLLQHIMLSTIYEVRVTDHFSLGSSMLPTGIGFGDRRLDAGEFIESTTSSSAAEEFYELPETELPTSILEELPANLTGHTLRDLIVKVMYLLAHLKQSRKSRKMMQKIALDEVGVTRNLYERVFVTALRDTPVSFGRIYHVLALVFEMMPTLKRYFSVHKNGLSDFSKLIQLASLSQYEWSRIAYLKTILKPFADATTQLDAERYVISSLVVPSIITLLEKLRDTRPIQVAVPDESSLGFAKKDGESNSVTGTVEEDLPEDIVALKDLAYANLSASFGYLFEMPDASWSSQKRLTFNLLWSATLLDPRTRPFIIKGPLSQLEFWEVVKVEAANIAGTKMKDKESNSELSESAMSLDDENGQLDGTSAGKTGDLWDDLQANLTSCAQEEMLLSSSKSSLEMAKSTNLLEVEVSFFQEEGRISLRANPLEWWQSMRIKYPFLARLARYVLSMPFNVKIDDNPVMADNGLMKRAQSEMSLVDLCDFLAASMNLRTEKNKLFEASDKPMWSTV</sequence>
<dbReference type="Proteomes" id="UP000019132">
    <property type="component" value="Unassembled WGS sequence"/>
</dbReference>
<feature type="compositionally biased region" description="Basic and acidic residues" evidence="9">
    <location>
        <begin position="264"/>
        <end position="282"/>
    </location>
</feature>
<dbReference type="Pfam" id="PF05699">
    <property type="entry name" value="Dimer_Tnp_hAT"/>
    <property type="match status" value="1"/>
</dbReference>
<dbReference type="HOGENOM" id="CLU_308078_0_0_1"/>
<feature type="compositionally biased region" description="Basic residues" evidence="9">
    <location>
        <begin position="231"/>
        <end position="242"/>
    </location>
</feature>
<feature type="compositionally biased region" description="Polar residues" evidence="9">
    <location>
        <begin position="124"/>
        <end position="136"/>
    </location>
</feature>
<accession>K3WVC9</accession>
<evidence type="ECO:0000256" key="3">
    <source>
        <dbReference type="ARBA" id="ARBA00022771"/>
    </source>
</evidence>
<evidence type="ECO:0000256" key="9">
    <source>
        <dbReference type="SAM" id="MobiDB-lite"/>
    </source>
</evidence>
<reference evidence="12" key="3">
    <citation type="submission" date="2015-02" db="UniProtKB">
        <authorList>
            <consortium name="EnsemblProtists"/>
        </authorList>
    </citation>
    <scope>IDENTIFICATION</scope>
    <source>
        <strain evidence="12">DAOM BR144</strain>
    </source>
</reference>
<dbReference type="AlphaFoldDB" id="K3WVC9"/>
<keyword evidence="7" id="KW-0804">Transcription</keyword>
<evidence type="ECO:0000256" key="1">
    <source>
        <dbReference type="ARBA" id="ARBA00004123"/>
    </source>
</evidence>
<evidence type="ECO:0000313" key="12">
    <source>
        <dbReference type="EnsemblProtists" id="PYU1_T008927"/>
    </source>
</evidence>
<dbReference type="InParanoid" id="K3WVC9"/>
<name>K3WVC9_GLOUD</name>
<reference evidence="13" key="2">
    <citation type="submission" date="2010-04" db="EMBL/GenBank/DDBJ databases">
        <authorList>
            <person name="Buell R."/>
            <person name="Hamilton J."/>
            <person name="Hostetler J."/>
        </authorList>
    </citation>
    <scope>NUCLEOTIDE SEQUENCE [LARGE SCALE GENOMIC DNA]</scope>
    <source>
        <strain evidence="13">DAOM:BR144</strain>
    </source>
</reference>
<keyword evidence="13" id="KW-1185">Reference proteome</keyword>
<evidence type="ECO:0000259" key="10">
    <source>
        <dbReference type="Pfam" id="PF02892"/>
    </source>
</evidence>
<keyword evidence="6" id="KW-0238">DNA-binding</keyword>
<dbReference type="PANTHER" id="PTHR46481">
    <property type="entry name" value="ZINC FINGER BED DOMAIN-CONTAINING PROTEIN 4"/>
    <property type="match status" value="1"/>
</dbReference>
<evidence type="ECO:0000259" key="11">
    <source>
        <dbReference type="Pfam" id="PF05699"/>
    </source>
</evidence>
<evidence type="ECO:0000313" key="13">
    <source>
        <dbReference type="Proteomes" id="UP000019132"/>
    </source>
</evidence>
<evidence type="ECO:0000256" key="7">
    <source>
        <dbReference type="ARBA" id="ARBA00023163"/>
    </source>
</evidence>
<protein>
    <recommendedName>
        <fullName evidence="14">HAT C-terminal dimerisation domain-containing protein</fullName>
    </recommendedName>
</protein>
<dbReference type="GO" id="GO:0005634">
    <property type="term" value="C:nucleus"/>
    <property type="evidence" value="ECO:0007669"/>
    <property type="project" value="UniProtKB-SubCell"/>
</dbReference>
<keyword evidence="8" id="KW-0539">Nucleus</keyword>
<feature type="domain" description="HAT C-terminal dimerisation" evidence="11">
    <location>
        <begin position="972"/>
        <end position="1006"/>
    </location>
</feature>
<feature type="region of interest" description="Disordered" evidence="9">
    <location>
        <begin position="82"/>
        <end position="150"/>
    </location>
</feature>
<feature type="compositionally biased region" description="Low complexity" evidence="9">
    <location>
        <begin position="89"/>
        <end position="98"/>
    </location>
</feature>
<feature type="region of interest" description="Disordered" evidence="9">
    <location>
        <begin position="1"/>
        <end position="40"/>
    </location>
</feature>
<dbReference type="PANTHER" id="PTHR46481:SF10">
    <property type="entry name" value="ZINC FINGER BED DOMAIN-CONTAINING PROTEIN 39"/>
    <property type="match status" value="1"/>
</dbReference>